<dbReference type="GO" id="GO:0006826">
    <property type="term" value="P:iron ion transport"/>
    <property type="evidence" value="ECO:0007669"/>
    <property type="project" value="TreeGrafter"/>
</dbReference>
<dbReference type="Proteomes" id="UP000507470">
    <property type="component" value="Unassembled WGS sequence"/>
</dbReference>
<dbReference type="AlphaFoldDB" id="A0A6J8DQV8"/>
<protein>
    <submittedName>
        <fullName evidence="7">Uncharacterized protein</fullName>
    </submittedName>
</protein>
<dbReference type="GO" id="GO:0005507">
    <property type="term" value="F:copper ion binding"/>
    <property type="evidence" value="ECO:0007669"/>
    <property type="project" value="InterPro"/>
</dbReference>
<evidence type="ECO:0000259" key="6">
    <source>
        <dbReference type="Pfam" id="PF07732"/>
    </source>
</evidence>
<sequence>MRCISKLHQVLLRESEGLSSQRVDLEILNVKKQTNYSDHPCIRPCGINTRKTCEYTFTLEYYYTLSKACYDCPFNASDCNRPHCVPADGSPRPILTANRMLPGPGIHVCLNDTIVVNIINNLLGGEGVSIHWHGIHVQPHMDGVAMLTQCPIPEYSSFQYRFLAVTPGTHYWHSHAGMQNADGLFGPLVIREPPEIDEHLGRYDVDDPEFTIMINDWFKDMMPGRLSSLLHRTGSVLSDSMLINGKGAYHKFIRDTTTVYTPYEVFNVQLGRRYRFRVITNSLNTCPILFSIDNHNLTVIASDGSPLEPYTVDSVVMYSGERYDIIVHTNQDVRNYWMRTSGMLLCGTLKAFQLAVVKYEGAAEEEPLGNKEWNVDTHGIQLDPLNKKTTEGFVDISQLNSTMPNDESLKEVPDKTIYLGYDFNIVDNFRAHDKELYSVHEVDAPFRRFTQQINHISTVFPPAPAQTQYSDIPSDLFCNEDSLKANCTSEFCQCFHVIEIGLGEVVEIFLVDEGATFNTNHPFHLHGNYFRVIGLDKLNTSTSIEEVKALDAKGMIHRKLDRAPLKDSVMTHDGGFTILRLHAKNPGFWFFHCHFQTHTEMGMGLTLQVGTPSQQPKVPKKFPKCGPWIYEGYEEEGQESKDCPTNNECRVMMSYECYVVQFLMLYTIMLLF</sequence>
<dbReference type="PROSITE" id="PS00080">
    <property type="entry name" value="MULTICOPPER_OXIDASE2"/>
    <property type="match status" value="1"/>
</dbReference>
<dbReference type="OrthoDB" id="2121828at2759"/>
<evidence type="ECO:0000256" key="1">
    <source>
        <dbReference type="ARBA" id="ARBA00010609"/>
    </source>
</evidence>
<dbReference type="Pfam" id="PF07732">
    <property type="entry name" value="Cu-oxidase_3"/>
    <property type="match status" value="1"/>
</dbReference>
<dbReference type="Gene3D" id="2.60.40.420">
    <property type="entry name" value="Cupredoxins - blue copper proteins"/>
    <property type="match status" value="3"/>
</dbReference>
<evidence type="ECO:0000256" key="3">
    <source>
        <dbReference type="ARBA" id="ARBA00023002"/>
    </source>
</evidence>
<dbReference type="InterPro" id="IPR011707">
    <property type="entry name" value="Cu-oxidase-like_N"/>
</dbReference>
<dbReference type="InterPro" id="IPR001117">
    <property type="entry name" value="Cu-oxidase_2nd"/>
</dbReference>
<organism evidence="7 8">
    <name type="scientific">Mytilus coruscus</name>
    <name type="common">Sea mussel</name>
    <dbReference type="NCBI Taxonomy" id="42192"/>
    <lineage>
        <taxon>Eukaryota</taxon>
        <taxon>Metazoa</taxon>
        <taxon>Spiralia</taxon>
        <taxon>Lophotrochozoa</taxon>
        <taxon>Mollusca</taxon>
        <taxon>Bivalvia</taxon>
        <taxon>Autobranchia</taxon>
        <taxon>Pteriomorphia</taxon>
        <taxon>Mytilida</taxon>
        <taxon>Mytiloidea</taxon>
        <taxon>Mytilidae</taxon>
        <taxon>Mytilinae</taxon>
        <taxon>Mytilus</taxon>
    </lineage>
</organism>
<feature type="domain" description="Plastocyanin-like" evidence="4">
    <location>
        <begin position="209"/>
        <end position="360"/>
    </location>
</feature>
<reference evidence="7 8" key="1">
    <citation type="submission" date="2020-06" db="EMBL/GenBank/DDBJ databases">
        <authorList>
            <person name="Li R."/>
            <person name="Bekaert M."/>
        </authorList>
    </citation>
    <scope>NUCLEOTIDE SEQUENCE [LARGE SCALE GENOMIC DNA]</scope>
    <source>
        <strain evidence="8">wild</strain>
    </source>
</reference>
<dbReference type="Pfam" id="PF00394">
    <property type="entry name" value="Cu-oxidase"/>
    <property type="match status" value="1"/>
</dbReference>
<proteinExistence type="inferred from homology"/>
<dbReference type="PROSITE" id="PS00079">
    <property type="entry name" value="MULTICOPPER_OXIDASE1"/>
    <property type="match status" value="1"/>
</dbReference>
<evidence type="ECO:0000256" key="2">
    <source>
        <dbReference type="ARBA" id="ARBA00022723"/>
    </source>
</evidence>
<feature type="domain" description="Plastocyanin-like" evidence="6">
    <location>
        <begin position="83"/>
        <end position="193"/>
    </location>
</feature>
<evidence type="ECO:0000313" key="7">
    <source>
        <dbReference type="EMBL" id="CAC5410396.1"/>
    </source>
</evidence>
<dbReference type="InterPro" id="IPR008972">
    <property type="entry name" value="Cupredoxin"/>
</dbReference>
<dbReference type="CDD" id="cd13858">
    <property type="entry name" value="CuRO_1_tcLCC2_insect_like"/>
    <property type="match status" value="1"/>
</dbReference>
<evidence type="ECO:0000259" key="4">
    <source>
        <dbReference type="Pfam" id="PF00394"/>
    </source>
</evidence>
<keyword evidence="2" id="KW-0479">Metal-binding</keyword>
<dbReference type="Pfam" id="PF07731">
    <property type="entry name" value="Cu-oxidase_2"/>
    <property type="match status" value="1"/>
</dbReference>
<dbReference type="CDD" id="cd13905">
    <property type="entry name" value="CuRO_3_tcLLC2_insect_like"/>
    <property type="match status" value="1"/>
</dbReference>
<dbReference type="SUPFAM" id="SSF49503">
    <property type="entry name" value="Cupredoxins"/>
    <property type="match status" value="3"/>
</dbReference>
<name>A0A6J8DQV8_MYTCO</name>
<keyword evidence="8" id="KW-1185">Reference proteome</keyword>
<accession>A0A6J8DQV8</accession>
<dbReference type="InterPro" id="IPR033138">
    <property type="entry name" value="Cu_oxidase_CS"/>
</dbReference>
<dbReference type="PANTHER" id="PTHR11709">
    <property type="entry name" value="MULTI-COPPER OXIDASE"/>
    <property type="match status" value="1"/>
</dbReference>
<dbReference type="FunFam" id="2.60.40.420:FF:000031">
    <property type="entry name" value="Laccase-2 isoform A"/>
    <property type="match status" value="1"/>
</dbReference>
<dbReference type="PANTHER" id="PTHR11709:SF232">
    <property type="entry name" value="STRAW, ISOFORM G"/>
    <property type="match status" value="1"/>
</dbReference>
<keyword evidence="3" id="KW-0560">Oxidoreductase</keyword>
<dbReference type="EMBL" id="CACVKT020007770">
    <property type="protein sequence ID" value="CAC5410396.1"/>
    <property type="molecule type" value="Genomic_DNA"/>
</dbReference>
<evidence type="ECO:0000313" key="8">
    <source>
        <dbReference type="Proteomes" id="UP000507470"/>
    </source>
</evidence>
<dbReference type="GO" id="GO:0005886">
    <property type="term" value="C:plasma membrane"/>
    <property type="evidence" value="ECO:0007669"/>
    <property type="project" value="TreeGrafter"/>
</dbReference>
<dbReference type="InterPro" id="IPR002355">
    <property type="entry name" value="Cu_oxidase_Cu_BS"/>
</dbReference>
<dbReference type="GO" id="GO:0016491">
    <property type="term" value="F:oxidoreductase activity"/>
    <property type="evidence" value="ECO:0007669"/>
    <property type="project" value="UniProtKB-KW"/>
</dbReference>
<dbReference type="CDD" id="cd13884">
    <property type="entry name" value="CuRO_2_tcLCC_insect_like"/>
    <property type="match status" value="1"/>
</dbReference>
<dbReference type="FunFam" id="2.60.40.420:FF:000045">
    <property type="entry name" value="Laccase 2"/>
    <property type="match status" value="1"/>
</dbReference>
<dbReference type="InterPro" id="IPR011706">
    <property type="entry name" value="Cu-oxidase_C"/>
</dbReference>
<evidence type="ECO:0000259" key="5">
    <source>
        <dbReference type="Pfam" id="PF07731"/>
    </source>
</evidence>
<feature type="domain" description="Plastocyanin-like" evidence="5">
    <location>
        <begin position="479"/>
        <end position="610"/>
    </location>
</feature>
<gene>
    <name evidence="7" type="ORF">MCOR_43586</name>
</gene>
<dbReference type="InterPro" id="IPR045087">
    <property type="entry name" value="Cu-oxidase_fam"/>
</dbReference>
<comment type="similarity">
    <text evidence="1">Belongs to the multicopper oxidase family.</text>
</comment>